<organism evidence="8">
    <name type="scientific">uncultured Desulfovibrio sp</name>
    <dbReference type="NCBI Taxonomy" id="167968"/>
    <lineage>
        <taxon>Bacteria</taxon>
        <taxon>Pseudomonadati</taxon>
        <taxon>Thermodesulfobacteriota</taxon>
        <taxon>Desulfovibrionia</taxon>
        <taxon>Desulfovibrionales</taxon>
        <taxon>Desulfovibrionaceae</taxon>
        <taxon>Desulfovibrio</taxon>
        <taxon>environmental samples</taxon>
    </lineage>
</organism>
<dbReference type="InterPro" id="IPR029752">
    <property type="entry name" value="D-isomer_DH_CS1"/>
</dbReference>
<feature type="domain" description="D-isomer specific 2-hydroxyacid dehydrogenase catalytic" evidence="6">
    <location>
        <begin position="64"/>
        <end position="348"/>
    </location>
</feature>
<dbReference type="PANTHER" id="PTHR42789">
    <property type="entry name" value="D-ISOMER SPECIFIC 2-HYDROXYACID DEHYDROGENASE FAMILY PROTEIN (AFU_ORTHOLOGUE AFUA_6G10090)"/>
    <property type="match status" value="1"/>
</dbReference>
<dbReference type="Pfam" id="PF02826">
    <property type="entry name" value="2-Hacid_dh_C"/>
    <property type="match status" value="1"/>
</dbReference>
<dbReference type="InterPro" id="IPR006139">
    <property type="entry name" value="D-isomer_2_OHA_DH_cat_dom"/>
</dbReference>
<evidence type="ECO:0000313" key="8">
    <source>
        <dbReference type="EMBL" id="SCM73215.1"/>
    </source>
</evidence>
<dbReference type="InterPro" id="IPR036291">
    <property type="entry name" value="NAD(P)-bd_dom_sf"/>
</dbReference>
<dbReference type="GO" id="GO:0008652">
    <property type="term" value="P:amino acid biosynthetic process"/>
    <property type="evidence" value="ECO:0007669"/>
    <property type="project" value="UniProtKB-KW"/>
</dbReference>
<dbReference type="AlphaFoldDB" id="A0A212L6T3"/>
<keyword evidence="4" id="KW-0520">NAD</keyword>
<reference evidence="8" key="1">
    <citation type="submission" date="2016-08" db="EMBL/GenBank/DDBJ databases">
        <authorList>
            <person name="Seilhamer J.J."/>
        </authorList>
    </citation>
    <scope>NUCLEOTIDE SEQUENCE</scope>
    <source>
        <strain evidence="8">86-1</strain>
    </source>
</reference>
<evidence type="ECO:0000259" key="6">
    <source>
        <dbReference type="Pfam" id="PF00389"/>
    </source>
</evidence>
<accession>A0A212L6T3</accession>
<feature type="domain" description="D-isomer specific 2-hydroxyacid dehydrogenase NAD-binding" evidence="7">
    <location>
        <begin position="157"/>
        <end position="329"/>
    </location>
</feature>
<dbReference type="Gene3D" id="3.40.50.720">
    <property type="entry name" value="NAD(P)-binding Rossmann-like Domain"/>
    <property type="match status" value="2"/>
</dbReference>
<proteinExistence type="inferred from homology"/>
<evidence type="ECO:0000259" key="7">
    <source>
        <dbReference type="Pfam" id="PF02826"/>
    </source>
</evidence>
<keyword evidence="2" id="KW-0028">Amino-acid biosynthesis</keyword>
<sequence>MPRARDPHLFWRHRAALTISALGVSLYASRSGCLSARPTPPPRGITVKILVTPRSFGKTNPELFDRLAQAGLEVVRNDTGGILSADQMREKLASCQGVILGVDPMDASVLAAAPELKAIAKYGVGLDNIDLEACKQRGIAVSRTVGANSNAVADYALTLMLMVARKAGLIDRRCREKDWGKITSIDLYGKTLGIIGLGAIGRCVVKRAQGFGMKILAHDIAWDEAWAKGEGVERADVDRICREADFITLHTVLTDETRNCINAGRIATMKKTAVIINTARGGLIDEAALLAALQAGSIYGAGLDVFEQEPPADPAWYALDNLVMGSHCSSSTAGATESMGLMAVDNLLRDLGL</sequence>
<dbReference type="SUPFAM" id="SSF51735">
    <property type="entry name" value="NAD(P)-binding Rossmann-fold domains"/>
    <property type="match status" value="1"/>
</dbReference>
<dbReference type="PROSITE" id="PS00671">
    <property type="entry name" value="D_2_HYDROXYACID_DH_3"/>
    <property type="match status" value="1"/>
</dbReference>
<evidence type="ECO:0000256" key="2">
    <source>
        <dbReference type="ARBA" id="ARBA00022605"/>
    </source>
</evidence>
<dbReference type="FunFam" id="3.40.50.720:FF:000203">
    <property type="entry name" value="D-3-phosphoglycerate dehydrogenase (SerA)"/>
    <property type="match status" value="1"/>
</dbReference>
<dbReference type="PANTHER" id="PTHR42789:SF1">
    <property type="entry name" value="D-ISOMER SPECIFIC 2-HYDROXYACID DEHYDROGENASE FAMILY PROTEIN (AFU_ORTHOLOGUE AFUA_6G10090)"/>
    <property type="match status" value="1"/>
</dbReference>
<dbReference type="GO" id="GO:0016616">
    <property type="term" value="F:oxidoreductase activity, acting on the CH-OH group of donors, NAD or NADP as acceptor"/>
    <property type="evidence" value="ECO:0007669"/>
    <property type="project" value="InterPro"/>
</dbReference>
<dbReference type="CDD" id="cd12172">
    <property type="entry name" value="PGDH_like_2"/>
    <property type="match status" value="1"/>
</dbReference>
<dbReference type="SUPFAM" id="SSF52283">
    <property type="entry name" value="Formate/glycerate dehydrogenase catalytic domain-like"/>
    <property type="match status" value="1"/>
</dbReference>
<evidence type="ECO:0000256" key="1">
    <source>
        <dbReference type="ARBA" id="ARBA00005854"/>
    </source>
</evidence>
<dbReference type="InterPro" id="IPR050857">
    <property type="entry name" value="D-2-hydroxyacid_DH"/>
</dbReference>
<dbReference type="EMBL" id="FMJC01000002">
    <property type="protein sequence ID" value="SCM73215.1"/>
    <property type="molecule type" value="Genomic_DNA"/>
</dbReference>
<dbReference type="PROSITE" id="PS00065">
    <property type="entry name" value="D_2_HYDROXYACID_DH_1"/>
    <property type="match status" value="1"/>
</dbReference>
<dbReference type="InterPro" id="IPR006140">
    <property type="entry name" value="D-isomer_DH_NAD-bd"/>
</dbReference>
<comment type="similarity">
    <text evidence="1 5">Belongs to the D-isomer specific 2-hydroxyacid dehydrogenase family.</text>
</comment>
<name>A0A212L6T3_9BACT</name>
<evidence type="ECO:0000256" key="5">
    <source>
        <dbReference type="RuleBase" id="RU003719"/>
    </source>
</evidence>
<dbReference type="GO" id="GO:0051287">
    <property type="term" value="F:NAD binding"/>
    <property type="evidence" value="ECO:0007669"/>
    <property type="project" value="InterPro"/>
</dbReference>
<gene>
    <name evidence="8" type="ORF">KL86DES1_21141</name>
</gene>
<dbReference type="Pfam" id="PF00389">
    <property type="entry name" value="2-Hacid_dh"/>
    <property type="match status" value="1"/>
</dbReference>
<protein>
    <submittedName>
        <fullName evidence="8">D-isomer specific 2-hydroxyacid dehydrogenase NAD-binding</fullName>
    </submittedName>
</protein>
<dbReference type="InterPro" id="IPR029753">
    <property type="entry name" value="D-isomer_DH_CS"/>
</dbReference>
<evidence type="ECO:0000256" key="3">
    <source>
        <dbReference type="ARBA" id="ARBA00023002"/>
    </source>
</evidence>
<keyword evidence="3 5" id="KW-0560">Oxidoreductase</keyword>
<evidence type="ECO:0000256" key="4">
    <source>
        <dbReference type="ARBA" id="ARBA00023027"/>
    </source>
</evidence>